<dbReference type="Gene3D" id="2.170.130.10">
    <property type="entry name" value="TonB-dependent receptor, plug domain"/>
    <property type="match status" value="1"/>
</dbReference>
<keyword evidence="3 8" id="KW-1134">Transmembrane beta strand</keyword>
<keyword evidence="5 9" id="KW-0798">TonB box</keyword>
<reference evidence="13" key="1">
    <citation type="submission" date="2018-04" db="EMBL/GenBank/DDBJ databases">
        <title>Complete genome of Antarctic heterotrophic bacterium Hymenobacter nivis.</title>
        <authorList>
            <person name="Terashima M."/>
        </authorList>
    </citation>
    <scope>NUCLEOTIDE SEQUENCE [LARGE SCALE GENOMIC DNA]</scope>
    <source>
        <strain evidence="13">NBRC 111535</strain>
    </source>
</reference>
<dbReference type="InterPro" id="IPR012910">
    <property type="entry name" value="Plug_dom"/>
</dbReference>
<comment type="similarity">
    <text evidence="8 9">Belongs to the TonB-dependent receptor family.</text>
</comment>
<proteinExistence type="inferred from homology"/>
<dbReference type="Pfam" id="PF13715">
    <property type="entry name" value="CarbopepD_reg_2"/>
    <property type="match status" value="1"/>
</dbReference>
<evidence type="ECO:0000256" key="2">
    <source>
        <dbReference type="ARBA" id="ARBA00022448"/>
    </source>
</evidence>
<dbReference type="InterPro" id="IPR039426">
    <property type="entry name" value="TonB-dep_rcpt-like"/>
</dbReference>
<evidence type="ECO:0000256" key="6">
    <source>
        <dbReference type="ARBA" id="ARBA00023136"/>
    </source>
</evidence>
<dbReference type="InterPro" id="IPR000531">
    <property type="entry name" value="Beta-barrel_TonB"/>
</dbReference>
<feature type="domain" description="TonB-dependent receptor-like beta-barrel" evidence="10">
    <location>
        <begin position="444"/>
        <end position="946"/>
    </location>
</feature>
<keyword evidence="6 8" id="KW-0472">Membrane</keyword>
<gene>
    <name evidence="12" type="ORF">DDQ68_11645</name>
</gene>
<evidence type="ECO:0000313" key="12">
    <source>
        <dbReference type="EMBL" id="AWM33378.1"/>
    </source>
</evidence>
<evidence type="ECO:0000256" key="9">
    <source>
        <dbReference type="RuleBase" id="RU003357"/>
    </source>
</evidence>
<dbReference type="Gene3D" id="2.40.170.20">
    <property type="entry name" value="TonB-dependent receptor, beta-barrel domain"/>
    <property type="match status" value="1"/>
</dbReference>
<evidence type="ECO:0000256" key="7">
    <source>
        <dbReference type="ARBA" id="ARBA00023237"/>
    </source>
</evidence>
<dbReference type="Pfam" id="PF00593">
    <property type="entry name" value="TonB_dep_Rec_b-barrel"/>
    <property type="match status" value="1"/>
</dbReference>
<evidence type="ECO:0000256" key="8">
    <source>
        <dbReference type="PROSITE-ProRule" id="PRU01360"/>
    </source>
</evidence>
<accession>A0A2Z3GJK9</accession>
<dbReference type="SUPFAM" id="SSF49464">
    <property type="entry name" value="Carboxypeptidase regulatory domain-like"/>
    <property type="match status" value="1"/>
</dbReference>
<evidence type="ECO:0000256" key="5">
    <source>
        <dbReference type="ARBA" id="ARBA00023077"/>
    </source>
</evidence>
<keyword evidence="12" id="KW-0675">Receptor</keyword>
<comment type="subcellular location">
    <subcellularLocation>
        <location evidence="1 8">Cell outer membrane</location>
        <topology evidence="1 8">Multi-pass membrane protein</topology>
    </subcellularLocation>
</comment>
<dbReference type="AlphaFoldDB" id="A0A2Z3GJK9"/>
<dbReference type="InterPro" id="IPR036942">
    <property type="entry name" value="Beta-barrel_TonB_sf"/>
</dbReference>
<keyword evidence="2 8" id="KW-0813">Transport</keyword>
<dbReference type="Proteomes" id="UP000245999">
    <property type="component" value="Chromosome"/>
</dbReference>
<keyword evidence="13" id="KW-1185">Reference proteome</keyword>
<evidence type="ECO:0000313" key="13">
    <source>
        <dbReference type="Proteomes" id="UP000245999"/>
    </source>
</evidence>
<feature type="domain" description="TonB-dependent receptor plug" evidence="11">
    <location>
        <begin position="189"/>
        <end position="307"/>
    </location>
</feature>
<evidence type="ECO:0000259" key="11">
    <source>
        <dbReference type="Pfam" id="PF07715"/>
    </source>
</evidence>
<dbReference type="SUPFAM" id="SSF56935">
    <property type="entry name" value="Porins"/>
    <property type="match status" value="1"/>
</dbReference>
<keyword evidence="7 8" id="KW-0998">Cell outer membrane</keyword>
<dbReference type="Gene3D" id="2.60.40.1120">
    <property type="entry name" value="Carboxypeptidase-like, regulatory domain"/>
    <property type="match status" value="1"/>
</dbReference>
<keyword evidence="4 8" id="KW-0812">Transmembrane</keyword>
<dbReference type="InterPro" id="IPR037066">
    <property type="entry name" value="Plug_dom_sf"/>
</dbReference>
<sequence>MGTVWMTLLRWQWMQRNFRWQALGFLGGRWLRFCFFRKNNCYIGWNTAAQAFAAAELDRFPPFLFQYLVSCMKKLLLTPLFAVTALAVHAQNVTVTGRVLGAQGEALPGATVLERGTTNGTGTGANGEFSLSVAPTATITVQAIGFATQQIPLNGRIRLDVRLVTSATDLGDVVVTGSRVTEGRSNVLTTAPVDVISAREIKAFAQTDVSQVLTYAAPSFQSSRQSISDGTDFVDPASLRGLGPDQVLVLVNGKRRHNSALVNINGTIGRGSVGTDLNVIPTASIKRIEVLRDGAAALYGSDAIAGVINIQLKDDSTGVSSSALYGQTTQSDGKTEQVDFNVGIGLNKRGFLDLSGQFLNRAYTDRGFTDTAPLIYLGSGGNYPASATTEQARRDLKAQDDALVAQNGFNRNDLRVGQSATRNFGGFINGGYRLGGGYELYVSGGASYRTGRGSGFNRLPNQATQSDLNLFPNGFLPFINTTIYDQSAIVGVRNNFAGFAVDLSNTFGRNELAYNVDNSVNASLPQGPNLVGVNPTSFYAGRLAFLQNTTNLGFSRRFIEVGPLANLNVAFGGEFRYDNFLIGRGEYASYINGGRQISTAPTASGSQVFPGYQPQDEVNKGRTNVAGYLDLESDITDKLLIHAAGRAENYSDFGGNVSGQLGLRYSITDAVALRGSLGNGFRAPSLQQRYFSNTSTQFVSGVANQVLTVNNDNPIVRNSYTAGGTGQQGFGVEPLRQEKSTNYGVGLTAKSGGFTLTADAYLIDIKDRIVLSAQFTRTNPTVAAILGTLPVSRVQFFANAVNTRTKGIDIVMNERLPLGDKSRLVLMAAANFNQTVVTNFNSSSSTVNNDQTPGTSNLQNTLFDRAQRTRLESGNPRSKIALSAAYTYGIFGIEGRSVRFGEIKTADPDPARAFLDQTFSAKWITDLTLSAQVTKQVGLIIGVNNLFNVYPDQLIVNPRNNAANFNAPQPAGSTQPDLSYSSGLDNSNRGRFLYSANQFGFSGAYYFARVNITL</sequence>
<evidence type="ECO:0000256" key="1">
    <source>
        <dbReference type="ARBA" id="ARBA00004571"/>
    </source>
</evidence>
<organism evidence="12 13">
    <name type="scientific">Hymenobacter nivis</name>
    <dbReference type="NCBI Taxonomy" id="1850093"/>
    <lineage>
        <taxon>Bacteria</taxon>
        <taxon>Pseudomonadati</taxon>
        <taxon>Bacteroidota</taxon>
        <taxon>Cytophagia</taxon>
        <taxon>Cytophagales</taxon>
        <taxon>Hymenobacteraceae</taxon>
        <taxon>Hymenobacter</taxon>
    </lineage>
</organism>
<evidence type="ECO:0000256" key="4">
    <source>
        <dbReference type="ARBA" id="ARBA00022692"/>
    </source>
</evidence>
<dbReference type="EMBL" id="CP029145">
    <property type="protein sequence ID" value="AWM33378.1"/>
    <property type="molecule type" value="Genomic_DNA"/>
</dbReference>
<dbReference type="PROSITE" id="PS52016">
    <property type="entry name" value="TONB_DEPENDENT_REC_3"/>
    <property type="match status" value="1"/>
</dbReference>
<evidence type="ECO:0000256" key="3">
    <source>
        <dbReference type="ARBA" id="ARBA00022452"/>
    </source>
</evidence>
<evidence type="ECO:0000259" key="10">
    <source>
        <dbReference type="Pfam" id="PF00593"/>
    </source>
</evidence>
<dbReference type="OrthoDB" id="9805434at2"/>
<dbReference type="PANTHER" id="PTHR47234">
    <property type="match status" value="1"/>
</dbReference>
<dbReference type="Pfam" id="PF07715">
    <property type="entry name" value="Plug"/>
    <property type="match status" value="1"/>
</dbReference>
<dbReference type="GO" id="GO:0009279">
    <property type="term" value="C:cell outer membrane"/>
    <property type="evidence" value="ECO:0007669"/>
    <property type="project" value="UniProtKB-SubCell"/>
</dbReference>
<dbReference type="PANTHER" id="PTHR47234:SF3">
    <property type="entry name" value="SECRETIN_TONB SHORT N-TERMINAL DOMAIN-CONTAINING PROTEIN"/>
    <property type="match status" value="1"/>
</dbReference>
<dbReference type="KEGG" id="hnv:DDQ68_11645"/>
<dbReference type="InterPro" id="IPR008969">
    <property type="entry name" value="CarboxyPept-like_regulatory"/>
</dbReference>
<protein>
    <submittedName>
        <fullName evidence="12">TonB-dependent receptor</fullName>
    </submittedName>
</protein>
<name>A0A2Z3GJK9_9BACT</name>